<name>A0A9W7WSB5_TRIRA</name>
<accession>A0A9W7WSB5</accession>
<keyword evidence="2" id="KW-1185">Reference proteome</keyword>
<evidence type="ECO:0000313" key="1">
    <source>
        <dbReference type="EMBL" id="KAI7807365.1"/>
    </source>
</evidence>
<evidence type="ECO:0000313" key="2">
    <source>
        <dbReference type="Proteomes" id="UP001059041"/>
    </source>
</evidence>
<gene>
    <name evidence="1" type="ORF">IRJ41_002655</name>
</gene>
<dbReference type="Proteomes" id="UP001059041">
    <property type="component" value="Linkage Group LG7"/>
</dbReference>
<dbReference type="AlphaFoldDB" id="A0A9W7WSB5"/>
<dbReference type="EMBL" id="JAFHDT010000007">
    <property type="protein sequence ID" value="KAI7807365.1"/>
    <property type="molecule type" value="Genomic_DNA"/>
</dbReference>
<reference evidence="1" key="1">
    <citation type="submission" date="2021-02" db="EMBL/GenBank/DDBJ databases">
        <title>Comparative genomics reveals that relaxation of natural selection precedes convergent phenotypic evolution of cavefish.</title>
        <authorList>
            <person name="Peng Z."/>
        </authorList>
    </citation>
    <scope>NUCLEOTIDE SEQUENCE</scope>
    <source>
        <tissue evidence="1">Muscle</tissue>
    </source>
</reference>
<proteinExistence type="predicted"/>
<comment type="caution">
    <text evidence="1">The sequence shown here is derived from an EMBL/GenBank/DDBJ whole genome shotgun (WGS) entry which is preliminary data.</text>
</comment>
<protein>
    <submittedName>
        <fullName evidence="1">Uncharacterized protein</fullName>
    </submittedName>
</protein>
<sequence length="56" mass="6320">MSSQFKYTCNPTISTKESSSHLNTSYQRVNIKTGLIQSQRNFSADKTATFEPNCVE</sequence>
<organism evidence="1 2">
    <name type="scientific">Triplophysa rosa</name>
    <name type="common">Cave loach</name>
    <dbReference type="NCBI Taxonomy" id="992332"/>
    <lineage>
        <taxon>Eukaryota</taxon>
        <taxon>Metazoa</taxon>
        <taxon>Chordata</taxon>
        <taxon>Craniata</taxon>
        <taxon>Vertebrata</taxon>
        <taxon>Euteleostomi</taxon>
        <taxon>Actinopterygii</taxon>
        <taxon>Neopterygii</taxon>
        <taxon>Teleostei</taxon>
        <taxon>Ostariophysi</taxon>
        <taxon>Cypriniformes</taxon>
        <taxon>Nemacheilidae</taxon>
        <taxon>Triplophysa</taxon>
    </lineage>
</organism>